<evidence type="ECO:0000313" key="1">
    <source>
        <dbReference type="EMBL" id="KAB8075720.1"/>
    </source>
</evidence>
<protein>
    <submittedName>
        <fullName evidence="1">Uncharacterized protein</fullName>
    </submittedName>
</protein>
<keyword evidence="2" id="KW-1185">Reference proteome</keyword>
<sequence length="85" mass="9465">MRLRYAYMQFTSFSCQLAPSTHPAGYRRTTGLAVRGGIVDRTVLCGKISPLLGQGRNVLYVSCSEFRLLGLPQTARVMCRILQVL</sequence>
<organism evidence="1 2">
    <name type="scientific">Aspergillus leporis</name>
    <dbReference type="NCBI Taxonomy" id="41062"/>
    <lineage>
        <taxon>Eukaryota</taxon>
        <taxon>Fungi</taxon>
        <taxon>Dikarya</taxon>
        <taxon>Ascomycota</taxon>
        <taxon>Pezizomycotina</taxon>
        <taxon>Eurotiomycetes</taxon>
        <taxon>Eurotiomycetidae</taxon>
        <taxon>Eurotiales</taxon>
        <taxon>Aspergillaceae</taxon>
        <taxon>Aspergillus</taxon>
        <taxon>Aspergillus subgen. Circumdati</taxon>
    </lineage>
</organism>
<reference evidence="1 2" key="1">
    <citation type="submission" date="2019-04" db="EMBL/GenBank/DDBJ databases">
        <title>Friends and foes A comparative genomics study of 23 Aspergillus species from section Flavi.</title>
        <authorList>
            <consortium name="DOE Joint Genome Institute"/>
            <person name="Kjaerbolling I."/>
            <person name="Vesth T."/>
            <person name="Frisvad J.C."/>
            <person name="Nybo J.L."/>
            <person name="Theobald S."/>
            <person name="Kildgaard S."/>
            <person name="Isbrandt T."/>
            <person name="Kuo A."/>
            <person name="Sato A."/>
            <person name="Lyhne E.K."/>
            <person name="Kogle M.E."/>
            <person name="Wiebenga A."/>
            <person name="Kun R.S."/>
            <person name="Lubbers R.J."/>
            <person name="Makela M.R."/>
            <person name="Barry K."/>
            <person name="Chovatia M."/>
            <person name="Clum A."/>
            <person name="Daum C."/>
            <person name="Haridas S."/>
            <person name="He G."/>
            <person name="LaButti K."/>
            <person name="Lipzen A."/>
            <person name="Mondo S."/>
            <person name="Riley R."/>
            <person name="Salamov A."/>
            <person name="Simmons B.A."/>
            <person name="Magnuson J.K."/>
            <person name="Henrissat B."/>
            <person name="Mortensen U.H."/>
            <person name="Larsen T.O."/>
            <person name="Devries R.P."/>
            <person name="Grigoriev I.V."/>
            <person name="Machida M."/>
            <person name="Baker S.E."/>
            <person name="Andersen M.R."/>
        </authorList>
    </citation>
    <scope>NUCLEOTIDE SEQUENCE [LARGE SCALE GENOMIC DNA]</scope>
    <source>
        <strain evidence="1 2">CBS 151.66</strain>
    </source>
</reference>
<accession>A0A5N5X8Y8</accession>
<dbReference type="EMBL" id="ML732190">
    <property type="protein sequence ID" value="KAB8075720.1"/>
    <property type="molecule type" value="Genomic_DNA"/>
</dbReference>
<gene>
    <name evidence="1" type="ORF">BDV29DRAFT_171396</name>
</gene>
<dbReference type="PROSITE" id="PS51257">
    <property type="entry name" value="PROKAR_LIPOPROTEIN"/>
    <property type="match status" value="1"/>
</dbReference>
<name>A0A5N5X8Y8_9EURO</name>
<proteinExistence type="predicted"/>
<dbReference type="AlphaFoldDB" id="A0A5N5X8Y8"/>
<dbReference type="Proteomes" id="UP000326565">
    <property type="component" value="Unassembled WGS sequence"/>
</dbReference>
<evidence type="ECO:0000313" key="2">
    <source>
        <dbReference type="Proteomes" id="UP000326565"/>
    </source>
</evidence>